<dbReference type="Gene3D" id="3.40.50.150">
    <property type="entry name" value="Vaccinia Virus protein VP39"/>
    <property type="match status" value="1"/>
</dbReference>
<comment type="caution">
    <text evidence="2">The sequence shown here is derived from an EMBL/GenBank/DDBJ whole genome shotgun (WGS) entry which is preliminary data.</text>
</comment>
<accession>A0A0S8GLX4</accession>
<dbReference type="Pfam" id="PF13649">
    <property type="entry name" value="Methyltransf_25"/>
    <property type="match status" value="1"/>
</dbReference>
<feature type="domain" description="Methyltransferase" evidence="1">
    <location>
        <begin position="58"/>
        <end position="157"/>
    </location>
</feature>
<dbReference type="AlphaFoldDB" id="A0A0S8GLX4"/>
<proteinExistence type="predicted"/>
<dbReference type="InterPro" id="IPR029063">
    <property type="entry name" value="SAM-dependent_MTases_sf"/>
</dbReference>
<name>A0A0S8GLX4_UNCW3</name>
<organism evidence="2 3">
    <name type="scientific">candidate division WOR_3 bacterium SM23_60</name>
    <dbReference type="NCBI Taxonomy" id="1703780"/>
    <lineage>
        <taxon>Bacteria</taxon>
        <taxon>Bacteria division WOR-3</taxon>
    </lineage>
</organism>
<protein>
    <recommendedName>
        <fullName evidence="1">Methyltransferase domain-containing protein</fullName>
    </recommendedName>
</protein>
<dbReference type="SUPFAM" id="SSF53335">
    <property type="entry name" value="S-adenosyl-L-methionine-dependent methyltransferases"/>
    <property type="match status" value="1"/>
</dbReference>
<dbReference type="EMBL" id="LJUO01000003">
    <property type="protein sequence ID" value="KPK73769.1"/>
    <property type="molecule type" value="Genomic_DNA"/>
</dbReference>
<dbReference type="CDD" id="cd02440">
    <property type="entry name" value="AdoMet_MTases"/>
    <property type="match status" value="1"/>
</dbReference>
<sequence>MQRCDENTIIGREKELREWFTRGQDELMQEIDGLDIGWGASQRWVTSNMPDITRGRHLDFACGYGTFLAQIGWRFPKANLYGLNIDYEGPHASIKRLLDQARVRVTLVQSDAREMPFASRSFDSVSCFLGLQDIQIGFGQDGVRKAVSEAVRALKPNCCLTLADDFTFDTLLSLFDGQGVEVVSKDEFALDVKWSRSVAEAAIRLYSEGWAAQSRVRGVQEREEVRIDAYQRMKVEMELQLRDKGFYVPHGPVRMVVVQKCYERSCRRNGKKGIA</sequence>
<dbReference type="Proteomes" id="UP000051096">
    <property type="component" value="Unassembled WGS sequence"/>
</dbReference>
<evidence type="ECO:0000313" key="2">
    <source>
        <dbReference type="EMBL" id="KPK73769.1"/>
    </source>
</evidence>
<evidence type="ECO:0000259" key="1">
    <source>
        <dbReference type="Pfam" id="PF13649"/>
    </source>
</evidence>
<evidence type="ECO:0000313" key="3">
    <source>
        <dbReference type="Proteomes" id="UP000051096"/>
    </source>
</evidence>
<gene>
    <name evidence="2" type="ORF">AMJ87_00730</name>
</gene>
<reference evidence="2 3" key="1">
    <citation type="journal article" date="2015" name="Microbiome">
        <title>Genomic resolution of linkages in carbon, nitrogen, and sulfur cycling among widespread estuary sediment bacteria.</title>
        <authorList>
            <person name="Baker B.J."/>
            <person name="Lazar C.S."/>
            <person name="Teske A.P."/>
            <person name="Dick G.J."/>
        </authorList>
    </citation>
    <scope>NUCLEOTIDE SEQUENCE [LARGE SCALE GENOMIC DNA]</scope>
    <source>
        <strain evidence="2">SM23_60</strain>
    </source>
</reference>
<dbReference type="InterPro" id="IPR041698">
    <property type="entry name" value="Methyltransf_25"/>
</dbReference>